<dbReference type="Gene3D" id="2.40.170.20">
    <property type="entry name" value="TonB-dependent receptor, beta-barrel domain"/>
    <property type="match status" value="1"/>
</dbReference>
<dbReference type="GO" id="GO:0015344">
    <property type="term" value="F:siderophore uptake transmembrane transporter activity"/>
    <property type="evidence" value="ECO:0007669"/>
    <property type="project" value="TreeGrafter"/>
</dbReference>
<evidence type="ECO:0000256" key="11">
    <source>
        <dbReference type="SAM" id="SignalP"/>
    </source>
</evidence>
<keyword evidence="6 10" id="KW-0798">TonB box</keyword>
<evidence type="ECO:0000256" key="9">
    <source>
        <dbReference type="PROSITE-ProRule" id="PRU01360"/>
    </source>
</evidence>
<dbReference type="PANTHER" id="PTHR30069">
    <property type="entry name" value="TONB-DEPENDENT OUTER MEMBRANE RECEPTOR"/>
    <property type="match status" value="1"/>
</dbReference>
<comment type="similarity">
    <text evidence="9 10">Belongs to the TonB-dependent receptor family.</text>
</comment>
<gene>
    <name evidence="14" type="ORF">HGP29_20510</name>
</gene>
<keyword evidence="3 9" id="KW-1134">Transmembrane beta strand</keyword>
<keyword evidence="7 9" id="KW-0472">Membrane</keyword>
<organism evidence="14 15">
    <name type="scientific">Flammeovirga agarivorans</name>
    <dbReference type="NCBI Taxonomy" id="2726742"/>
    <lineage>
        <taxon>Bacteria</taxon>
        <taxon>Pseudomonadati</taxon>
        <taxon>Bacteroidota</taxon>
        <taxon>Cytophagia</taxon>
        <taxon>Cytophagales</taxon>
        <taxon>Flammeovirgaceae</taxon>
        <taxon>Flammeovirga</taxon>
    </lineage>
</organism>
<keyword evidence="5 11" id="KW-0732">Signal</keyword>
<comment type="subcellular location">
    <subcellularLocation>
        <location evidence="1 9">Cell outer membrane</location>
        <topology evidence="1 9">Multi-pass membrane protein</topology>
    </subcellularLocation>
</comment>
<evidence type="ECO:0000256" key="8">
    <source>
        <dbReference type="ARBA" id="ARBA00023237"/>
    </source>
</evidence>
<dbReference type="EMBL" id="JABAIL010000007">
    <property type="protein sequence ID" value="NLR93593.1"/>
    <property type="molecule type" value="Genomic_DNA"/>
</dbReference>
<dbReference type="InterPro" id="IPR039426">
    <property type="entry name" value="TonB-dep_rcpt-like"/>
</dbReference>
<evidence type="ECO:0000313" key="15">
    <source>
        <dbReference type="Proteomes" id="UP000585050"/>
    </source>
</evidence>
<dbReference type="RefSeq" id="WP_168884308.1">
    <property type="nucleotide sequence ID" value="NZ_JABAIL010000007.1"/>
</dbReference>
<name>A0A7X8SNV1_9BACT</name>
<feature type="chain" id="PRO_5031081727" evidence="11">
    <location>
        <begin position="27"/>
        <end position="661"/>
    </location>
</feature>
<keyword evidence="8 9" id="KW-0998">Cell outer membrane</keyword>
<dbReference type="PROSITE" id="PS01156">
    <property type="entry name" value="TONB_DEPENDENT_REC_2"/>
    <property type="match status" value="1"/>
</dbReference>
<dbReference type="Gene3D" id="2.170.130.10">
    <property type="entry name" value="TonB-dependent receptor, plug domain"/>
    <property type="match status" value="1"/>
</dbReference>
<proteinExistence type="inferred from homology"/>
<protein>
    <submittedName>
        <fullName evidence="14">TonB-dependent receptor plug domain-containing protein</fullName>
    </submittedName>
</protein>
<evidence type="ECO:0000256" key="10">
    <source>
        <dbReference type="RuleBase" id="RU003357"/>
    </source>
</evidence>
<evidence type="ECO:0000256" key="2">
    <source>
        <dbReference type="ARBA" id="ARBA00022448"/>
    </source>
</evidence>
<dbReference type="InterPro" id="IPR036942">
    <property type="entry name" value="Beta-barrel_TonB_sf"/>
</dbReference>
<evidence type="ECO:0000259" key="12">
    <source>
        <dbReference type="Pfam" id="PF00593"/>
    </source>
</evidence>
<keyword evidence="14" id="KW-0675">Receptor</keyword>
<dbReference type="InterPro" id="IPR037066">
    <property type="entry name" value="Plug_dom_sf"/>
</dbReference>
<dbReference type="InterPro" id="IPR012910">
    <property type="entry name" value="Plug_dom"/>
</dbReference>
<feature type="domain" description="TonB-dependent receptor-like beta-barrel" evidence="12">
    <location>
        <begin position="166"/>
        <end position="621"/>
    </location>
</feature>
<dbReference type="Proteomes" id="UP000585050">
    <property type="component" value="Unassembled WGS sequence"/>
</dbReference>
<dbReference type="PROSITE" id="PS52016">
    <property type="entry name" value="TONB_DEPENDENT_REC_3"/>
    <property type="match status" value="1"/>
</dbReference>
<evidence type="ECO:0000256" key="1">
    <source>
        <dbReference type="ARBA" id="ARBA00004571"/>
    </source>
</evidence>
<dbReference type="InterPro" id="IPR010917">
    <property type="entry name" value="TonB_rcpt_CS"/>
</dbReference>
<feature type="signal peptide" evidence="11">
    <location>
        <begin position="1"/>
        <end position="26"/>
    </location>
</feature>
<accession>A0A7X8SNV1</accession>
<evidence type="ECO:0000313" key="14">
    <source>
        <dbReference type="EMBL" id="NLR93593.1"/>
    </source>
</evidence>
<keyword evidence="15" id="KW-1185">Reference proteome</keyword>
<comment type="caution">
    <text evidence="14">The sequence shown here is derived from an EMBL/GenBank/DDBJ whole genome shotgun (WGS) entry which is preliminary data.</text>
</comment>
<evidence type="ECO:0000256" key="3">
    <source>
        <dbReference type="ARBA" id="ARBA00022452"/>
    </source>
</evidence>
<feature type="domain" description="TonB-dependent receptor plug" evidence="13">
    <location>
        <begin position="37"/>
        <end position="133"/>
    </location>
</feature>
<dbReference type="GO" id="GO:0044718">
    <property type="term" value="P:siderophore transmembrane transport"/>
    <property type="evidence" value="ECO:0007669"/>
    <property type="project" value="TreeGrafter"/>
</dbReference>
<dbReference type="AlphaFoldDB" id="A0A7X8SNV1"/>
<evidence type="ECO:0000256" key="4">
    <source>
        <dbReference type="ARBA" id="ARBA00022692"/>
    </source>
</evidence>
<keyword evidence="4 9" id="KW-0812">Transmembrane</keyword>
<dbReference type="GO" id="GO:0009279">
    <property type="term" value="C:cell outer membrane"/>
    <property type="evidence" value="ECO:0007669"/>
    <property type="project" value="UniProtKB-SubCell"/>
</dbReference>
<keyword evidence="2 9" id="KW-0813">Transport</keyword>
<evidence type="ECO:0000259" key="13">
    <source>
        <dbReference type="Pfam" id="PF07715"/>
    </source>
</evidence>
<dbReference type="PANTHER" id="PTHR30069:SF49">
    <property type="entry name" value="OUTER MEMBRANE PROTEIN C"/>
    <property type="match status" value="1"/>
</dbReference>
<dbReference type="SUPFAM" id="SSF56935">
    <property type="entry name" value="Porins"/>
    <property type="match status" value="1"/>
</dbReference>
<evidence type="ECO:0000256" key="6">
    <source>
        <dbReference type="ARBA" id="ARBA00023077"/>
    </source>
</evidence>
<dbReference type="InterPro" id="IPR000531">
    <property type="entry name" value="Beta-barrel_TonB"/>
</dbReference>
<reference evidence="14 15" key="1">
    <citation type="submission" date="2020-04" db="EMBL/GenBank/DDBJ databases">
        <title>Flammeovirga sp. SR4, a novel species isolated from seawater.</title>
        <authorList>
            <person name="Wang X."/>
        </authorList>
    </citation>
    <scope>NUCLEOTIDE SEQUENCE [LARGE SCALE GENOMIC DNA]</scope>
    <source>
        <strain evidence="14 15">SR4</strain>
    </source>
</reference>
<sequence length="661" mass="74867">MKSIKLLIGSVLFLVLLPITSTFAQAQLKTYYLGEVTITSDTIENKDYQLTIDQVMAEKPELNIVKRGGFAWEPIINGYSDGQIAVVIDGMRVFGACTDKMDPATSYLEPINLESFDVLRSSDAQEFGTSLGGSINASMKYPNFDGETHFGIQNFYSTNTNGYDGNIFLEKSSEKFGVRYSGAYRKHQSYTDGNGELVLYTQYQRQNHTLTSGYKLSENETLTAMLMFDQGKNIGYPALPMDVSSATGIMGNIGYKKHNDQAKFQHLEAKVYYNFIEHIMDDTNRENVAIRMDMPGRSNTFGAWAKLGRKTEKHQFSLKIDAFANHLFADMTMYSPTGGKDMYMITWGDIQRYSIATFLKDTWKLDDRLEWENSIRIEANSINLSNELARKQFETLNYTVDGPISQLGGTFSSAFNYHLTESITSSFGIDYTHRLPTASELYGYYLFNARDRFDYIGNPDLDTEKAFDFIFNLEYNSDGWVFGMSARKVFINDYIVGIVQEDLLPMTIGALGVKKYMNVGKANSSHLNIYGSKLISNWLKYGIHLSFDNGTIEELHSSMPYMQPLTVKQNIQLQLKNFAFGVEYVYNSGMSTPAEELGELPTSSYHLFNLQGEYALDLNKGELKFIGAVQNIFDAYYIDPFAWNEIPSSGRNIKLGINYNF</sequence>
<dbReference type="Pfam" id="PF07715">
    <property type="entry name" value="Plug"/>
    <property type="match status" value="1"/>
</dbReference>
<evidence type="ECO:0000256" key="7">
    <source>
        <dbReference type="ARBA" id="ARBA00023136"/>
    </source>
</evidence>
<evidence type="ECO:0000256" key="5">
    <source>
        <dbReference type="ARBA" id="ARBA00022729"/>
    </source>
</evidence>
<dbReference type="Pfam" id="PF00593">
    <property type="entry name" value="TonB_dep_Rec_b-barrel"/>
    <property type="match status" value="1"/>
</dbReference>